<reference evidence="1 2" key="1">
    <citation type="submission" date="2017-04" db="EMBL/GenBank/DDBJ databases">
        <authorList>
            <person name="Afonso C.L."/>
            <person name="Miller P.J."/>
            <person name="Scott M.A."/>
            <person name="Spackman E."/>
            <person name="Goraichik I."/>
            <person name="Dimitrov K.M."/>
            <person name="Suarez D.L."/>
            <person name="Swayne D.E."/>
        </authorList>
    </citation>
    <scope>NUCLEOTIDE SEQUENCE [LARGE SCALE GENOMIC DNA]</scope>
    <source>
        <strain evidence="1 2">CGMCC 1.12644</strain>
    </source>
</reference>
<dbReference type="InterPro" id="IPR009843">
    <property type="entry name" value="DUF1403"/>
</dbReference>
<proteinExistence type="predicted"/>
<name>A0A1W2EX39_9RHOB</name>
<evidence type="ECO:0000313" key="1">
    <source>
        <dbReference type="EMBL" id="SMD14190.1"/>
    </source>
</evidence>
<protein>
    <submittedName>
        <fullName evidence="1">Uncharacterized protein</fullName>
    </submittedName>
</protein>
<sequence>MTYARTSLDDDPQTLPRMPSWVTSARAETPEDVAFLSGAALAHLHLVMADKDVPMVLLRDRLALVAAEACIGFSGRMERGAA</sequence>
<gene>
    <name evidence="1" type="ORF">SAMN06295998_1552</name>
</gene>
<dbReference type="STRING" id="1387277.SAMN06295998_1552"/>
<evidence type="ECO:0000313" key="2">
    <source>
        <dbReference type="Proteomes" id="UP000192330"/>
    </source>
</evidence>
<dbReference type="Proteomes" id="UP000192330">
    <property type="component" value="Unassembled WGS sequence"/>
</dbReference>
<accession>A0A1W2EX39</accession>
<organism evidence="1 2">
    <name type="scientific">Primorskyibacter flagellatus</name>
    <dbReference type="NCBI Taxonomy" id="1387277"/>
    <lineage>
        <taxon>Bacteria</taxon>
        <taxon>Pseudomonadati</taxon>
        <taxon>Pseudomonadota</taxon>
        <taxon>Alphaproteobacteria</taxon>
        <taxon>Rhodobacterales</taxon>
        <taxon>Roseobacteraceae</taxon>
        <taxon>Primorskyibacter</taxon>
    </lineage>
</organism>
<dbReference type="Pfam" id="PF07183">
    <property type="entry name" value="DUF1403"/>
    <property type="match status" value="1"/>
</dbReference>
<dbReference type="EMBL" id="FWYD01000055">
    <property type="protein sequence ID" value="SMD14190.1"/>
    <property type="molecule type" value="Genomic_DNA"/>
</dbReference>
<keyword evidence="2" id="KW-1185">Reference proteome</keyword>
<dbReference type="AlphaFoldDB" id="A0A1W2EX39"/>